<keyword evidence="6" id="KW-1185">Reference proteome</keyword>
<dbReference type="Gene3D" id="3.40.50.300">
    <property type="entry name" value="P-loop containing nucleotide triphosphate hydrolases"/>
    <property type="match status" value="1"/>
</dbReference>
<protein>
    <recommendedName>
        <fullName evidence="4">AAA+ ATPase domain-containing protein</fullName>
    </recommendedName>
</protein>
<accession>A0A367RWW4</accession>
<name>A0A367RWW4_9NOSO</name>
<dbReference type="Proteomes" id="UP000252107">
    <property type="component" value="Unassembled WGS sequence"/>
</dbReference>
<dbReference type="CDD" id="cd19481">
    <property type="entry name" value="RecA-like_protease"/>
    <property type="match status" value="1"/>
</dbReference>
<dbReference type="InterPro" id="IPR003593">
    <property type="entry name" value="AAA+_ATPase"/>
</dbReference>
<dbReference type="PANTHER" id="PTHR23073">
    <property type="entry name" value="26S PROTEASOME REGULATORY SUBUNIT"/>
    <property type="match status" value="1"/>
</dbReference>
<gene>
    <name evidence="5" type="ORF">A6770_36605</name>
</gene>
<keyword evidence="2" id="KW-0547">Nucleotide-binding</keyword>
<comment type="similarity">
    <text evidence="1">Belongs to the AAA ATPase family.</text>
</comment>
<feature type="domain" description="AAA+ ATPase" evidence="4">
    <location>
        <begin position="465"/>
        <end position="597"/>
    </location>
</feature>
<dbReference type="InterPro" id="IPR054472">
    <property type="entry name" value="WHD"/>
</dbReference>
<evidence type="ECO:0000313" key="6">
    <source>
        <dbReference type="Proteomes" id="UP000252107"/>
    </source>
</evidence>
<dbReference type="InterPro" id="IPR003959">
    <property type="entry name" value="ATPase_AAA_core"/>
</dbReference>
<evidence type="ECO:0000256" key="2">
    <source>
        <dbReference type="ARBA" id="ARBA00022741"/>
    </source>
</evidence>
<evidence type="ECO:0000259" key="4">
    <source>
        <dbReference type="SMART" id="SM00382"/>
    </source>
</evidence>
<dbReference type="InterPro" id="IPR027417">
    <property type="entry name" value="P-loop_NTPase"/>
</dbReference>
<sequence>MYASTDFGTWYESNRNYFIMVLNQLREILENYVKQPDDSPDIELISLQKDRSELEIKEAAATMTSPPALEQLCQRFKLSEFERSILVFCAGVEIDLRFPHLCTKAHGTESQYNPTFGLALSILPNPHWSALAPDSPLRYWKLIELGSNNILTNTSLYIDERILHYLIGVKTTDPLLTEITELPADTQQLIPSHQCLADSIKALWGLNSLQNSPPLIQLCGSEMEDKTDIAQAVCQHFNLQVNLLNCHRIPLRPNELETFIRRLERECILEAKALLLVCEDIDYSDKLQLASVHQLLEELQCFAIATTVSPLPGIKRQMIRFDVPKPLPQEQLITWENSVAELKTQLNGQGKLISDSEQLMQDLQELTSQFQLSTSTIRRACTAAVGQLTIPSAPSLKQALWQSCRVQARPRLDELAERIESKLSWEDLVLPPLQKGILKEISAHVRQKAKVYEKWGFASKSRRGLGITTLFSGPSGTGKTLAAGVLANELNLDLYRIELSAVVSKYIGETEKNLQQIFDAAESGGVILLFDEADSIFGKRSEVKDSKDRNANLEVSYLLQRMESYPGMAILTTNLQSNLDPAFMRRLRFVIQFSLPDAAHRAEIWRRIFPPDTPTEGLNFEKLAQLNAPGGNIRIIALNSAFMAADAEEPVQMKHILKATQTEYEKLGKSLTSVEISGWI</sequence>
<dbReference type="SMART" id="SM00382">
    <property type="entry name" value="AAA"/>
    <property type="match status" value="1"/>
</dbReference>
<dbReference type="GO" id="GO:0016887">
    <property type="term" value="F:ATP hydrolysis activity"/>
    <property type="evidence" value="ECO:0007669"/>
    <property type="project" value="InterPro"/>
</dbReference>
<evidence type="ECO:0000256" key="3">
    <source>
        <dbReference type="ARBA" id="ARBA00022840"/>
    </source>
</evidence>
<dbReference type="Pfam" id="PF22977">
    <property type="entry name" value="WHD"/>
    <property type="match status" value="1"/>
</dbReference>
<dbReference type="SUPFAM" id="SSF52540">
    <property type="entry name" value="P-loop containing nucleoside triphosphate hydrolases"/>
    <property type="match status" value="1"/>
</dbReference>
<dbReference type="EMBL" id="LXQD01000029">
    <property type="protein sequence ID" value="RCJ41015.1"/>
    <property type="molecule type" value="Genomic_DNA"/>
</dbReference>
<comment type="caution">
    <text evidence="5">The sequence shown here is derived from an EMBL/GenBank/DDBJ whole genome shotgun (WGS) entry which is preliminary data.</text>
</comment>
<dbReference type="InterPro" id="IPR050221">
    <property type="entry name" value="26S_Proteasome_ATPase"/>
</dbReference>
<evidence type="ECO:0000313" key="5">
    <source>
        <dbReference type="EMBL" id="RCJ41015.1"/>
    </source>
</evidence>
<dbReference type="Pfam" id="PF00004">
    <property type="entry name" value="AAA"/>
    <property type="match status" value="1"/>
</dbReference>
<evidence type="ECO:0000256" key="1">
    <source>
        <dbReference type="ARBA" id="ARBA00006914"/>
    </source>
</evidence>
<dbReference type="AlphaFoldDB" id="A0A367RWW4"/>
<keyword evidence="3" id="KW-0067">ATP-binding</keyword>
<reference evidence="5" key="1">
    <citation type="submission" date="2016-04" db="EMBL/GenBank/DDBJ databases">
        <authorList>
            <person name="Tabuchi Yagui T.R."/>
        </authorList>
    </citation>
    <scope>NUCLEOTIDE SEQUENCE [LARGE SCALE GENOMIC DNA]</scope>
    <source>
        <strain evidence="5">NIES-26</strain>
    </source>
</reference>
<organism evidence="5 6">
    <name type="scientific">Nostoc minutum NIES-26</name>
    <dbReference type="NCBI Taxonomy" id="1844469"/>
    <lineage>
        <taxon>Bacteria</taxon>
        <taxon>Bacillati</taxon>
        <taxon>Cyanobacteriota</taxon>
        <taxon>Cyanophyceae</taxon>
        <taxon>Nostocales</taxon>
        <taxon>Nostocaceae</taxon>
        <taxon>Nostoc</taxon>
    </lineage>
</organism>
<proteinExistence type="inferred from homology"/>
<dbReference type="GO" id="GO:0005524">
    <property type="term" value="F:ATP binding"/>
    <property type="evidence" value="ECO:0007669"/>
    <property type="project" value="UniProtKB-KW"/>
</dbReference>